<gene>
    <name evidence="4" type="ORF">SPI_06267</name>
</gene>
<feature type="region of interest" description="Disordered" evidence="2">
    <location>
        <begin position="231"/>
        <end position="264"/>
    </location>
</feature>
<organism evidence="4 5">
    <name type="scientific">Niveomyces insectorum RCEF 264</name>
    <dbReference type="NCBI Taxonomy" id="1081102"/>
    <lineage>
        <taxon>Eukaryota</taxon>
        <taxon>Fungi</taxon>
        <taxon>Dikarya</taxon>
        <taxon>Ascomycota</taxon>
        <taxon>Pezizomycotina</taxon>
        <taxon>Sordariomycetes</taxon>
        <taxon>Hypocreomycetidae</taxon>
        <taxon>Hypocreales</taxon>
        <taxon>Cordycipitaceae</taxon>
        <taxon>Niveomyces</taxon>
    </lineage>
</organism>
<evidence type="ECO:0000313" key="5">
    <source>
        <dbReference type="Proteomes" id="UP000076874"/>
    </source>
</evidence>
<feature type="compositionally biased region" description="Low complexity" evidence="2">
    <location>
        <begin position="439"/>
        <end position="453"/>
    </location>
</feature>
<feature type="compositionally biased region" description="Low complexity" evidence="2">
    <location>
        <begin position="310"/>
        <end position="339"/>
    </location>
</feature>
<evidence type="ECO:0000256" key="2">
    <source>
        <dbReference type="SAM" id="MobiDB-lite"/>
    </source>
</evidence>
<dbReference type="Proteomes" id="UP000076874">
    <property type="component" value="Unassembled WGS sequence"/>
</dbReference>
<feature type="compositionally biased region" description="Low complexity" evidence="2">
    <location>
        <begin position="232"/>
        <end position="252"/>
    </location>
</feature>
<dbReference type="STRING" id="1081102.A0A167RYQ0"/>
<feature type="compositionally biased region" description="Low complexity" evidence="2">
    <location>
        <begin position="799"/>
        <end position="811"/>
    </location>
</feature>
<feature type="region of interest" description="Disordered" evidence="2">
    <location>
        <begin position="368"/>
        <end position="515"/>
    </location>
</feature>
<feature type="region of interest" description="Disordered" evidence="2">
    <location>
        <begin position="916"/>
        <end position="941"/>
    </location>
</feature>
<evidence type="ECO:0000259" key="3">
    <source>
        <dbReference type="Pfam" id="PF15456"/>
    </source>
</evidence>
<feature type="domain" description="Up-regulated during septation protein 1" evidence="3">
    <location>
        <begin position="602"/>
        <end position="697"/>
    </location>
</feature>
<evidence type="ECO:0000256" key="1">
    <source>
        <dbReference type="SAM" id="Coils"/>
    </source>
</evidence>
<feature type="compositionally biased region" description="Low complexity" evidence="2">
    <location>
        <begin position="983"/>
        <end position="995"/>
    </location>
</feature>
<dbReference type="AlphaFoldDB" id="A0A167RYQ0"/>
<feature type="region of interest" description="Disordered" evidence="2">
    <location>
        <begin position="9"/>
        <end position="128"/>
    </location>
</feature>
<keyword evidence="1" id="KW-0175">Coiled coil</keyword>
<name>A0A167RYQ0_9HYPO</name>
<feature type="compositionally biased region" description="Gly residues" evidence="2">
    <location>
        <begin position="751"/>
        <end position="760"/>
    </location>
</feature>
<feature type="compositionally biased region" description="Low complexity" evidence="2">
    <location>
        <begin position="466"/>
        <end position="483"/>
    </location>
</feature>
<reference evidence="4 5" key="1">
    <citation type="journal article" date="2016" name="Genome Biol. Evol.">
        <title>Divergent and convergent evolution of fungal pathogenicity.</title>
        <authorList>
            <person name="Shang Y."/>
            <person name="Xiao G."/>
            <person name="Zheng P."/>
            <person name="Cen K."/>
            <person name="Zhan S."/>
            <person name="Wang C."/>
        </authorList>
    </citation>
    <scope>NUCLEOTIDE SEQUENCE [LARGE SCALE GENOMIC DNA]</scope>
    <source>
        <strain evidence="4 5">RCEF 264</strain>
    </source>
</reference>
<protein>
    <recommendedName>
        <fullName evidence="3">Up-regulated during septation protein 1 domain-containing protein</fullName>
    </recommendedName>
</protein>
<feature type="compositionally biased region" description="Low complexity" evidence="2">
    <location>
        <begin position="556"/>
        <end position="565"/>
    </location>
</feature>
<proteinExistence type="predicted"/>
<dbReference type="OrthoDB" id="5429395at2759"/>
<evidence type="ECO:0000313" key="4">
    <source>
        <dbReference type="EMBL" id="OAA59065.1"/>
    </source>
</evidence>
<feature type="region of interest" description="Disordered" evidence="2">
    <location>
        <begin position="304"/>
        <end position="346"/>
    </location>
</feature>
<feature type="compositionally biased region" description="Low complexity" evidence="2">
    <location>
        <begin position="368"/>
        <end position="421"/>
    </location>
</feature>
<feature type="compositionally biased region" description="Basic and acidic residues" evidence="2">
    <location>
        <begin position="94"/>
        <end position="116"/>
    </location>
</feature>
<dbReference type="Pfam" id="PF15456">
    <property type="entry name" value="Uds1"/>
    <property type="match status" value="1"/>
</dbReference>
<feature type="region of interest" description="Disordered" evidence="2">
    <location>
        <begin position="556"/>
        <end position="579"/>
    </location>
</feature>
<dbReference type="EMBL" id="AZHD01000011">
    <property type="protein sequence ID" value="OAA59065.1"/>
    <property type="molecule type" value="Genomic_DNA"/>
</dbReference>
<sequence>MDHIISCMLNAGPDDLDHQPSGYIETPVSSANDLQQPPPPTPVQDKPAGWRMPSPSGTKYQLFPKDKQAVPAAPAKASDPEHAMGQNNNNNNHPGDKTSDKPSDKSTDKSTDKSGERSPAPAGNGLRLRIKEHTLIRRRKVSVPELGPMTTVQEIAMDSPTIPGRPPLHERSISAPGNSWRLHHLVDYMIPQPAYDDIPEGKSVVVAASPSPPTTTASPLDVPRCSSAQAVLSPSAATSPASSSLPSSLSSSTPPPPPSGGQTIVRKASPAAAAAFRQPLSPKNLAPLVIPPLYSQGPAHFHAHAHTHSLSHAQAHPQRGPPTATTPHSSHSSRFRSGSTPVGTPFTPLSASMLLTTPKSAISAASTAPSAASTLPTPVSASSTTTTATASTTATVQPPAESRASPTPTRTAEAEAVATTPKTGKTSSGAADSRGTGNTATPTPATAVTPAPVETKEPRSAPPPASSSTAAATKPSTTTATRAMGHRRGQSESSSSIMERGRPRKRSGSRGAGNTASAAISSSVAAAIISEAAAVPQQTTQTAAAGTAAAATATATAAAAGPPATLKRSTSKASRSAERRAFELLPRGYKASRRRCSRRRASSLSRELRHLDERTEYLRRTYTSLRAGRRNLHARICQYLRSPRVAKFSHDSMLKQEEVLAELDTSIDDWVTKLEQAENRRTRVRQKLLEHVAAAATLPWGGGLGAGGGVGVLPFTWFGSSSSNTVVGVSESLQLAMGIIKPPSPPYAHGQGYGQQGHGQHGTSHGQASNTHASIATPPRSPTKASFAGSHTSTTKETAALVSPAAALSPSPQRPIVAQVPSTILEQPLAEEAMAALGRTGAAPAGAQTPGKTPATAATLGAAASPESASAAARRIDVESIRIYAGDDVYALLADVENQITQMGHAGASAGVSAGAAAAAGGPAPGSSATTAHATAPASAPAGGPASSAYDYFAIPPDAPLSAEERKQLHRAHSQELLNGGLAAGGAKKATASSPPASPTGVGANGGIVVSPATAAEMFLTNAVFRPKRGVTVN</sequence>
<comment type="caution">
    <text evidence="4">The sequence shown here is derived from an EMBL/GenBank/DDBJ whole genome shotgun (WGS) entry which is preliminary data.</text>
</comment>
<accession>A0A167RYQ0</accession>
<feature type="region of interest" description="Disordered" evidence="2">
    <location>
        <begin position="744"/>
        <end position="814"/>
    </location>
</feature>
<feature type="coiled-coil region" evidence="1">
    <location>
        <begin position="660"/>
        <end position="694"/>
    </location>
</feature>
<dbReference type="InterPro" id="IPR029191">
    <property type="entry name" value="Uds1"/>
</dbReference>
<feature type="region of interest" description="Disordered" evidence="2">
    <location>
        <begin position="983"/>
        <end position="1002"/>
    </location>
</feature>
<keyword evidence="5" id="KW-1185">Reference proteome</keyword>
<feature type="compositionally biased region" description="Polar residues" evidence="2">
    <location>
        <begin position="422"/>
        <end position="438"/>
    </location>
</feature>
<feature type="region of interest" description="Disordered" evidence="2">
    <location>
        <begin position="841"/>
        <end position="871"/>
    </location>
</feature>